<sequence>MGRPRAEIDKKEFEGLCGLQCTYEEVCDWFGVTQKTLNAWCRRTYGKTFSHVFREKRGKGKISLRRMQWQLAEKSPAMAIFLGKNFLGQSDKTEMEVNTTVQSNPLDGVTTEELKKLIDKEG</sequence>
<dbReference type="EMBL" id="BK014703">
    <property type="protein sequence ID" value="DAD68493.1"/>
    <property type="molecule type" value="Genomic_DNA"/>
</dbReference>
<protein>
    <submittedName>
        <fullName evidence="1">Putative terminase small subunit</fullName>
    </submittedName>
</protein>
<organism evidence="1">
    <name type="scientific">Siphoviridae sp. cttkn18</name>
    <dbReference type="NCBI Taxonomy" id="2823607"/>
    <lineage>
        <taxon>Viruses</taxon>
        <taxon>Duplodnaviria</taxon>
        <taxon>Heunggongvirae</taxon>
        <taxon>Uroviricota</taxon>
        <taxon>Caudoviricetes</taxon>
    </lineage>
</organism>
<proteinExistence type="predicted"/>
<reference evidence="1" key="1">
    <citation type="journal article" date="2021" name="Proc. Natl. Acad. Sci. U.S.A.">
        <title>A Catalog of Tens of Thousands of Viruses from Human Metagenomes Reveals Hidden Associations with Chronic Diseases.</title>
        <authorList>
            <person name="Tisza M.J."/>
            <person name="Buck C.B."/>
        </authorList>
    </citation>
    <scope>NUCLEOTIDE SEQUENCE</scope>
    <source>
        <strain evidence="1">Cttkn18</strain>
    </source>
</reference>
<accession>A0A8S5LEN7</accession>
<evidence type="ECO:0000313" key="1">
    <source>
        <dbReference type="EMBL" id="DAD68493.1"/>
    </source>
</evidence>
<name>A0A8S5LEN7_9CAUD</name>